<accession>A0A2V4VVC4</accession>
<dbReference type="InterPro" id="IPR000415">
    <property type="entry name" value="Nitroreductase-like"/>
</dbReference>
<dbReference type="InterPro" id="IPR052530">
    <property type="entry name" value="NAD(P)H_nitroreductase"/>
</dbReference>
<dbReference type="OrthoDB" id="9804207at2"/>
<evidence type="ECO:0000313" key="4">
    <source>
        <dbReference type="Proteomes" id="UP000247790"/>
    </source>
</evidence>
<evidence type="ECO:0000313" key="5">
    <source>
        <dbReference type="Proteomes" id="UP000509327"/>
    </source>
</evidence>
<dbReference type="Proteomes" id="UP000509327">
    <property type="component" value="Chromosome"/>
</dbReference>
<dbReference type="GO" id="GO:0016491">
    <property type="term" value="F:oxidoreductase activity"/>
    <property type="evidence" value="ECO:0007669"/>
    <property type="project" value="InterPro"/>
</dbReference>
<dbReference type="PANTHER" id="PTHR43821">
    <property type="entry name" value="NAD(P)H NITROREDUCTASE YDJA-RELATED"/>
    <property type="match status" value="1"/>
</dbReference>
<dbReference type="Pfam" id="PF00881">
    <property type="entry name" value="Nitroreductase"/>
    <property type="match status" value="1"/>
</dbReference>
<keyword evidence="5" id="KW-1185">Reference proteome</keyword>
<dbReference type="SUPFAM" id="SSF55469">
    <property type="entry name" value="FMN-dependent nitroreductase-like"/>
    <property type="match status" value="1"/>
</dbReference>
<name>A0A2V4VVC4_PAEBA</name>
<organism evidence="2 4">
    <name type="scientific">Paenibacillus barcinonensis</name>
    <dbReference type="NCBI Taxonomy" id="198119"/>
    <lineage>
        <taxon>Bacteria</taxon>
        <taxon>Bacillati</taxon>
        <taxon>Bacillota</taxon>
        <taxon>Bacilli</taxon>
        <taxon>Bacillales</taxon>
        <taxon>Paenibacillaceae</taxon>
        <taxon>Paenibacillus</taxon>
    </lineage>
</organism>
<dbReference type="InterPro" id="IPR029479">
    <property type="entry name" value="Nitroreductase"/>
</dbReference>
<reference evidence="2 4" key="1">
    <citation type="submission" date="2018-06" db="EMBL/GenBank/DDBJ databases">
        <title>Genomic Encyclopedia of Type Strains, Phase III (KMG-III): the genomes of soil and plant-associated and newly described type strains.</title>
        <authorList>
            <person name="Whitman W."/>
        </authorList>
    </citation>
    <scope>NUCLEOTIDE SEQUENCE [LARGE SCALE GENOMIC DNA]</scope>
    <source>
        <strain evidence="2 4">CECT 7022</strain>
    </source>
</reference>
<evidence type="ECO:0000313" key="3">
    <source>
        <dbReference type="EMBL" id="QKS55651.1"/>
    </source>
</evidence>
<evidence type="ECO:0000259" key="1">
    <source>
        <dbReference type="Pfam" id="PF00881"/>
    </source>
</evidence>
<sequence length="211" mass="23667">MVSVTQVSRGVTVTIAEEGMKVTTLYRQENSIGKRRAGTYEFSSMPVPQSVIRKLLDEADPSLYVMSSTPWRYMLFSGEGRQLYMEAVRQSFPPHLADCHGSWAAYQYTEAIPAHLVVVAPEPADTSKEDVMPAKAWSKRFGMLAAEQGLHAVWKMNDYQQHPVFMNLMGLTTKERVLGVFHIGYGDQSGPRHIEAGRPASELMTVYDHLV</sequence>
<protein>
    <submittedName>
        <fullName evidence="2 3">Nitroreductase</fullName>
    </submittedName>
</protein>
<dbReference type="EMBL" id="CP054614">
    <property type="protein sequence ID" value="QKS55651.1"/>
    <property type="molecule type" value="Genomic_DNA"/>
</dbReference>
<gene>
    <name evidence="2" type="ORF">DFQ00_10237</name>
    <name evidence="3" type="ORF">HUB98_04520</name>
</gene>
<dbReference type="EMBL" id="QJSW01000002">
    <property type="protein sequence ID" value="PYE51246.1"/>
    <property type="molecule type" value="Genomic_DNA"/>
</dbReference>
<dbReference type="Proteomes" id="UP000247790">
    <property type="component" value="Unassembled WGS sequence"/>
</dbReference>
<dbReference type="RefSeq" id="WP_110894148.1">
    <property type="nucleotide sequence ID" value="NZ_CP054614.1"/>
</dbReference>
<dbReference type="Gene3D" id="3.40.109.10">
    <property type="entry name" value="NADH Oxidase"/>
    <property type="match status" value="1"/>
</dbReference>
<dbReference type="PANTHER" id="PTHR43821:SF1">
    <property type="entry name" value="NAD(P)H NITROREDUCTASE YDJA-RELATED"/>
    <property type="match status" value="1"/>
</dbReference>
<feature type="domain" description="Nitroreductase" evidence="1">
    <location>
        <begin position="35"/>
        <end position="185"/>
    </location>
</feature>
<evidence type="ECO:0000313" key="2">
    <source>
        <dbReference type="EMBL" id="PYE51246.1"/>
    </source>
</evidence>
<reference evidence="3 5" key="2">
    <citation type="submission" date="2020-06" db="EMBL/GenBank/DDBJ databases">
        <title>Complete genome of Paenibacillus barcinonensis KACC11450.</title>
        <authorList>
            <person name="Kim M."/>
            <person name="Park Y.-J."/>
            <person name="Shin J.-H."/>
        </authorList>
    </citation>
    <scope>NUCLEOTIDE SEQUENCE [LARGE SCALE GENOMIC DNA]</scope>
    <source>
        <strain evidence="3 5">KACC11450</strain>
    </source>
</reference>
<proteinExistence type="predicted"/>
<dbReference type="AlphaFoldDB" id="A0A2V4VVC4"/>